<dbReference type="PANTHER" id="PTHR30529">
    <property type="entry name" value="CYTOCHROME B561"/>
    <property type="match status" value="1"/>
</dbReference>
<dbReference type="GO" id="GO:0009055">
    <property type="term" value="F:electron transfer activity"/>
    <property type="evidence" value="ECO:0007669"/>
    <property type="project" value="InterPro"/>
</dbReference>
<dbReference type="InterPro" id="IPR016174">
    <property type="entry name" value="Di-haem_cyt_TM"/>
</dbReference>
<keyword evidence="11 13" id="KW-0472">Membrane</keyword>
<gene>
    <name evidence="15" type="ORF">HGB41_03025</name>
</gene>
<dbReference type="Pfam" id="PF01292">
    <property type="entry name" value="Ni_hydr_CYTB"/>
    <property type="match status" value="1"/>
</dbReference>
<evidence type="ECO:0000313" key="15">
    <source>
        <dbReference type="EMBL" id="NNG21981.1"/>
    </source>
</evidence>
<dbReference type="InterPro" id="IPR052168">
    <property type="entry name" value="Cytochrome_b561_oxidase"/>
</dbReference>
<sequence>MNTPVHPTAAHGYHPLSKLQHWVMALIWIAAWIIGFIAVHFRDALNAHHELTILHKALASTVIFLTVFRIVWRWRHPAPALPASMSPALRRAAHQAHIALYALALVALPLSGWMWSSVADKPIMMLGLVKLPPLVAPAPEYYGLAKMVHQWLSWSIGLLVLGHAAAALKHHFHDRDGVLTSMLPARKAAGGREQS</sequence>
<feature type="transmembrane region" description="Helical" evidence="13">
    <location>
        <begin position="53"/>
        <end position="72"/>
    </location>
</feature>
<comment type="subcellular location">
    <subcellularLocation>
        <location evidence="2">Cell membrane</location>
        <topology evidence="2">Multi-pass membrane protein</topology>
    </subcellularLocation>
</comment>
<organism evidence="15 16">
    <name type="scientific">Telluria aromaticivorans</name>
    <dbReference type="NCBI Taxonomy" id="2725995"/>
    <lineage>
        <taxon>Bacteria</taxon>
        <taxon>Pseudomonadati</taxon>
        <taxon>Pseudomonadota</taxon>
        <taxon>Betaproteobacteria</taxon>
        <taxon>Burkholderiales</taxon>
        <taxon>Oxalobacteraceae</taxon>
        <taxon>Telluria group</taxon>
        <taxon>Telluria</taxon>
    </lineage>
</organism>
<dbReference type="Proteomes" id="UP000533905">
    <property type="component" value="Unassembled WGS sequence"/>
</dbReference>
<evidence type="ECO:0000256" key="2">
    <source>
        <dbReference type="ARBA" id="ARBA00004651"/>
    </source>
</evidence>
<keyword evidence="7" id="KW-0479">Metal-binding</keyword>
<accession>A0A7Y2JW29</accession>
<evidence type="ECO:0000256" key="10">
    <source>
        <dbReference type="ARBA" id="ARBA00023004"/>
    </source>
</evidence>
<evidence type="ECO:0000256" key="12">
    <source>
        <dbReference type="ARBA" id="ARBA00037975"/>
    </source>
</evidence>
<dbReference type="PANTHER" id="PTHR30529:SF1">
    <property type="entry name" value="CYTOCHROME B561 HOMOLOG 2"/>
    <property type="match status" value="1"/>
</dbReference>
<dbReference type="SUPFAM" id="SSF81342">
    <property type="entry name" value="Transmembrane di-heme cytochromes"/>
    <property type="match status" value="1"/>
</dbReference>
<proteinExistence type="inferred from homology"/>
<feature type="transmembrane region" description="Helical" evidence="13">
    <location>
        <begin position="21"/>
        <end position="41"/>
    </location>
</feature>
<dbReference type="GO" id="GO:0022904">
    <property type="term" value="P:respiratory electron transport chain"/>
    <property type="evidence" value="ECO:0007669"/>
    <property type="project" value="InterPro"/>
</dbReference>
<dbReference type="AlphaFoldDB" id="A0A7Y2JW29"/>
<dbReference type="InterPro" id="IPR011577">
    <property type="entry name" value="Cyt_b561_bac/Ni-Hgenase"/>
</dbReference>
<evidence type="ECO:0000256" key="4">
    <source>
        <dbReference type="ARBA" id="ARBA00022475"/>
    </source>
</evidence>
<protein>
    <submittedName>
        <fullName evidence="15">Cytochrome b</fullName>
    </submittedName>
</protein>
<evidence type="ECO:0000259" key="14">
    <source>
        <dbReference type="Pfam" id="PF01292"/>
    </source>
</evidence>
<comment type="similarity">
    <text evidence="12">Belongs to the cytochrome b561 family.</text>
</comment>
<keyword evidence="4" id="KW-1003">Cell membrane</keyword>
<keyword evidence="8" id="KW-0249">Electron transport</keyword>
<feature type="domain" description="Cytochrome b561 bacterial/Ni-hydrogenase" evidence="14">
    <location>
        <begin position="13"/>
        <end position="184"/>
    </location>
</feature>
<keyword evidence="5" id="KW-0349">Heme</keyword>
<evidence type="ECO:0000256" key="3">
    <source>
        <dbReference type="ARBA" id="ARBA00022448"/>
    </source>
</evidence>
<keyword evidence="10" id="KW-0408">Iron</keyword>
<evidence type="ECO:0000256" key="11">
    <source>
        <dbReference type="ARBA" id="ARBA00023136"/>
    </source>
</evidence>
<keyword evidence="6 13" id="KW-0812">Transmembrane</keyword>
<evidence type="ECO:0000256" key="8">
    <source>
        <dbReference type="ARBA" id="ARBA00022982"/>
    </source>
</evidence>
<evidence type="ECO:0000256" key="13">
    <source>
        <dbReference type="SAM" id="Phobius"/>
    </source>
</evidence>
<dbReference type="GO" id="GO:0046872">
    <property type="term" value="F:metal ion binding"/>
    <property type="evidence" value="ECO:0007669"/>
    <property type="project" value="UniProtKB-KW"/>
</dbReference>
<comment type="cofactor">
    <cofactor evidence="1">
        <name>heme b</name>
        <dbReference type="ChEBI" id="CHEBI:60344"/>
    </cofactor>
</comment>
<evidence type="ECO:0000256" key="1">
    <source>
        <dbReference type="ARBA" id="ARBA00001970"/>
    </source>
</evidence>
<dbReference type="GO" id="GO:0020037">
    <property type="term" value="F:heme binding"/>
    <property type="evidence" value="ECO:0007669"/>
    <property type="project" value="TreeGrafter"/>
</dbReference>
<evidence type="ECO:0000256" key="7">
    <source>
        <dbReference type="ARBA" id="ARBA00022723"/>
    </source>
</evidence>
<comment type="caution">
    <text evidence="15">The sequence shown here is derived from an EMBL/GenBank/DDBJ whole genome shotgun (WGS) entry which is preliminary data.</text>
</comment>
<keyword evidence="3" id="KW-0813">Transport</keyword>
<dbReference type="EMBL" id="JABAIV010000001">
    <property type="protein sequence ID" value="NNG21981.1"/>
    <property type="molecule type" value="Genomic_DNA"/>
</dbReference>
<evidence type="ECO:0000256" key="9">
    <source>
        <dbReference type="ARBA" id="ARBA00022989"/>
    </source>
</evidence>
<evidence type="ECO:0000256" key="6">
    <source>
        <dbReference type="ARBA" id="ARBA00022692"/>
    </source>
</evidence>
<evidence type="ECO:0000313" key="16">
    <source>
        <dbReference type="Proteomes" id="UP000533905"/>
    </source>
</evidence>
<feature type="transmembrane region" description="Helical" evidence="13">
    <location>
        <begin position="93"/>
        <end position="115"/>
    </location>
</feature>
<name>A0A7Y2JW29_9BURK</name>
<reference evidence="15 16" key="1">
    <citation type="submission" date="2020-04" db="EMBL/GenBank/DDBJ databases">
        <title>Massilia sp. nov., a cold adapted bacteria isolated from Arctic soil.</title>
        <authorList>
            <person name="Son J."/>
            <person name="Ka J.-O."/>
        </authorList>
    </citation>
    <scope>NUCLEOTIDE SEQUENCE [LARGE SCALE GENOMIC DNA]</scope>
    <source>
        <strain evidence="15 16">ML15P13</strain>
    </source>
</reference>
<keyword evidence="16" id="KW-1185">Reference proteome</keyword>
<keyword evidence="9 13" id="KW-1133">Transmembrane helix</keyword>
<dbReference type="RefSeq" id="WP_171080943.1">
    <property type="nucleotide sequence ID" value="NZ_JABAIV010000001.1"/>
</dbReference>
<feature type="transmembrane region" description="Helical" evidence="13">
    <location>
        <begin position="151"/>
        <end position="168"/>
    </location>
</feature>
<evidence type="ECO:0000256" key="5">
    <source>
        <dbReference type="ARBA" id="ARBA00022617"/>
    </source>
</evidence>
<dbReference type="GO" id="GO:0005886">
    <property type="term" value="C:plasma membrane"/>
    <property type="evidence" value="ECO:0007669"/>
    <property type="project" value="UniProtKB-SubCell"/>
</dbReference>